<dbReference type="Gene3D" id="3.90.960.10">
    <property type="entry name" value="YbaK/aminoacyl-tRNA synthetase-associated domain"/>
    <property type="match status" value="1"/>
</dbReference>
<protein>
    <recommendedName>
        <fullName evidence="1">proline--tRNA ligase</fullName>
        <ecNumber evidence="1">6.1.1.15</ecNumber>
    </recommendedName>
    <alternativeName>
        <fullName evidence="7">Prolyl-tRNA synthetase</fullName>
    </alternativeName>
</protein>
<evidence type="ECO:0000256" key="8">
    <source>
        <dbReference type="ARBA" id="ARBA00047671"/>
    </source>
</evidence>
<evidence type="ECO:0000256" key="9">
    <source>
        <dbReference type="SAM" id="MobiDB-lite"/>
    </source>
</evidence>
<dbReference type="InterPro" id="IPR002316">
    <property type="entry name" value="Pro-tRNA-ligase_IIa"/>
</dbReference>
<dbReference type="FunFam" id="3.30.110.30:FF:000001">
    <property type="entry name" value="Bifunctional glutamate/proline--tRNA ligase"/>
    <property type="match status" value="1"/>
</dbReference>
<keyword evidence="5" id="KW-0648">Protein biosynthesis</keyword>
<dbReference type="Pfam" id="PF00587">
    <property type="entry name" value="tRNA-synt_2b"/>
    <property type="match status" value="1"/>
</dbReference>
<dbReference type="GO" id="GO:0005737">
    <property type="term" value="C:cytoplasm"/>
    <property type="evidence" value="ECO:0007669"/>
    <property type="project" value="InterPro"/>
</dbReference>
<dbReference type="InterPro" id="IPR007214">
    <property type="entry name" value="YbaK/aa-tRNA-synth-assoc-dom"/>
</dbReference>
<evidence type="ECO:0000256" key="6">
    <source>
        <dbReference type="ARBA" id="ARBA00023146"/>
    </source>
</evidence>
<proteinExistence type="inferred from homology"/>
<evidence type="ECO:0000256" key="7">
    <source>
        <dbReference type="ARBA" id="ARBA00029731"/>
    </source>
</evidence>
<dbReference type="InterPro" id="IPR045864">
    <property type="entry name" value="aa-tRNA-synth_II/BPL/LPL"/>
</dbReference>
<dbReference type="FunFam" id="3.40.50.800:FF:000005">
    <property type="entry name" value="bifunctional glutamate/proline--tRNA ligase"/>
    <property type="match status" value="1"/>
</dbReference>
<dbReference type="OrthoDB" id="1350766at2759"/>
<dbReference type="GO" id="GO:0002161">
    <property type="term" value="F:aminoacyl-tRNA deacylase activity"/>
    <property type="evidence" value="ECO:0007669"/>
    <property type="project" value="InterPro"/>
</dbReference>
<dbReference type="InterPro" id="IPR033721">
    <property type="entry name" value="ProRS_core_arch_euk"/>
</dbReference>
<dbReference type="InterPro" id="IPR016061">
    <property type="entry name" value="Pro-tRNA_ligase_II_C"/>
</dbReference>
<name>W7TR23_9STRA</name>
<feature type="region of interest" description="Disordered" evidence="9">
    <location>
        <begin position="196"/>
        <end position="234"/>
    </location>
</feature>
<dbReference type="InterPro" id="IPR036754">
    <property type="entry name" value="YbaK/aa-tRNA-synt-asso_dom_sf"/>
</dbReference>
<keyword evidence="6 11" id="KW-0030">Aminoacyl-tRNA synthetase</keyword>
<dbReference type="InterPro" id="IPR036621">
    <property type="entry name" value="Anticodon-bd_dom_sf"/>
</dbReference>
<dbReference type="NCBIfam" id="TIGR00408">
    <property type="entry name" value="proS_fam_I"/>
    <property type="match status" value="1"/>
</dbReference>
<gene>
    <name evidence="11" type="ORF">Naga_100050g6</name>
</gene>
<evidence type="ECO:0000256" key="4">
    <source>
        <dbReference type="ARBA" id="ARBA00022840"/>
    </source>
</evidence>
<feature type="compositionally biased region" description="Low complexity" evidence="9">
    <location>
        <begin position="225"/>
        <end position="234"/>
    </location>
</feature>
<dbReference type="HAMAP" id="MF_01571">
    <property type="entry name" value="Pro_tRNA_synth_type3"/>
    <property type="match status" value="1"/>
</dbReference>
<keyword evidence="4" id="KW-0067">ATP-binding</keyword>
<evidence type="ECO:0000313" key="11">
    <source>
        <dbReference type="EMBL" id="EWM29655.1"/>
    </source>
</evidence>
<evidence type="ECO:0000256" key="1">
    <source>
        <dbReference type="ARBA" id="ARBA00012831"/>
    </source>
</evidence>
<dbReference type="PANTHER" id="PTHR43382:SF2">
    <property type="entry name" value="BIFUNCTIONAL GLUTAMATE_PROLINE--TRNA LIGASE"/>
    <property type="match status" value="1"/>
</dbReference>
<dbReference type="Pfam" id="PF03129">
    <property type="entry name" value="HGTP_anticodon"/>
    <property type="match status" value="1"/>
</dbReference>
<dbReference type="CDD" id="cd00862">
    <property type="entry name" value="ProRS_anticodon_zinc"/>
    <property type="match status" value="1"/>
</dbReference>
<dbReference type="EC" id="6.1.1.15" evidence="1"/>
<sequence>MTYIAGQEIMTDAAVASLSLDDKELAKEIEASVEVGENASLGKLKELGVSFKLYSHPETATIDKQAEHLGHLPGVLTKNLLLRDKKIGTFLITVLHDRPTDTKTIAKLLKLGGKANLRFADEETLEGLLKVKRGAVSALAVLNDTGNAVTLAMDKALMEQPIVNLHPLRNDRTVAIPTAALLQFVHAAGHEPTMLDFDSVPVAPPPGPVPPKEKNRSDSKNGGDKSTAVAKASASTPGQTLLGIDVSKKDNFALWYTRVITYSEMIDYYDISGCYILRPWAYSIWESIQRWLDAEIKELGVENSYFPLFVPKSVLEREKDHIEGFAPEVAWVTKSGDSDLAEPIAIRPTSETIMYPLFKKWIRSHRDLPLCLNQWSNVVRWEFKDPTPFLRSREFLWQEGHTAHATFEESQKMVMDILDLYKKVYEELLAVPVIQGRKTEMERFPGGDITTTVEAYIHGSGRSVQGATSHNLGQNFGKMFEIQYEDKAGGHAVPWQTSWGLTTRSIGVMIMAHGDDKGLVLPPRVAPKQVVVIPIVKASLSAENKAALQSYAERITTDLKAAKIRVHLDHRDNYTPGWKYNHWEQKGVPLRLEVGPMDLDKGTARMVRRDSGLKVDLAGEAVVHTVLHVLEEIQANLFAKCKAERDKKLVKVWEWKDFVPALEEKCVILTPFVNETEWEEEVKRRSREEALAGESEDARTATSAAAKTLCIPFDQPDLSPGTKCFVSGKEATCWVLWGRSY</sequence>
<dbReference type="SUPFAM" id="SSF55681">
    <property type="entry name" value="Class II aaRS and biotin synthetases"/>
    <property type="match status" value="1"/>
</dbReference>
<organism evidence="11 12">
    <name type="scientific">Nannochloropsis gaditana</name>
    <dbReference type="NCBI Taxonomy" id="72520"/>
    <lineage>
        <taxon>Eukaryota</taxon>
        <taxon>Sar</taxon>
        <taxon>Stramenopiles</taxon>
        <taxon>Ochrophyta</taxon>
        <taxon>Eustigmatophyceae</taxon>
        <taxon>Eustigmatales</taxon>
        <taxon>Monodopsidaceae</taxon>
        <taxon>Nannochloropsis</taxon>
    </lineage>
</organism>
<dbReference type="AlphaFoldDB" id="W7TR23"/>
<dbReference type="SUPFAM" id="SSF55826">
    <property type="entry name" value="YbaK/ProRS associated domain"/>
    <property type="match status" value="1"/>
</dbReference>
<dbReference type="Pfam" id="PF09180">
    <property type="entry name" value="ProRS-C_1"/>
    <property type="match status" value="1"/>
</dbReference>
<dbReference type="EMBL" id="AZIL01000125">
    <property type="protein sequence ID" value="EWM29655.1"/>
    <property type="molecule type" value="Genomic_DNA"/>
</dbReference>
<dbReference type="InterPro" id="IPR004154">
    <property type="entry name" value="Anticodon-bd"/>
</dbReference>
<dbReference type="Gene3D" id="3.40.50.800">
    <property type="entry name" value="Anticodon-binding domain"/>
    <property type="match status" value="1"/>
</dbReference>
<dbReference type="GO" id="GO:0006433">
    <property type="term" value="P:prolyl-tRNA aminoacylation"/>
    <property type="evidence" value="ECO:0007669"/>
    <property type="project" value="InterPro"/>
</dbReference>
<dbReference type="InterPro" id="IPR017449">
    <property type="entry name" value="Pro-tRNA_synth_II"/>
</dbReference>
<keyword evidence="12" id="KW-1185">Reference proteome</keyword>
<dbReference type="SMART" id="SM00946">
    <property type="entry name" value="ProRS-C_1"/>
    <property type="match status" value="1"/>
</dbReference>
<keyword evidence="2" id="KW-0436">Ligase</keyword>
<dbReference type="Proteomes" id="UP000019335">
    <property type="component" value="Chromosome 2"/>
</dbReference>
<dbReference type="GO" id="GO:0004827">
    <property type="term" value="F:proline-tRNA ligase activity"/>
    <property type="evidence" value="ECO:0007669"/>
    <property type="project" value="UniProtKB-EC"/>
</dbReference>
<dbReference type="PROSITE" id="PS50862">
    <property type="entry name" value="AA_TRNA_LIGASE_II"/>
    <property type="match status" value="1"/>
</dbReference>
<dbReference type="InterPro" id="IPR006195">
    <property type="entry name" value="aa-tRNA-synth_II"/>
</dbReference>
<comment type="catalytic activity">
    <reaction evidence="8">
        <text>tRNA(Pro) + L-proline + ATP = L-prolyl-tRNA(Pro) + AMP + diphosphate</text>
        <dbReference type="Rhea" id="RHEA:14305"/>
        <dbReference type="Rhea" id="RHEA-COMP:9700"/>
        <dbReference type="Rhea" id="RHEA-COMP:9702"/>
        <dbReference type="ChEBI" id="CHEBI:30616"/>
        <dbReference type="ChEBI" id="CHEBI:33019"/>
        <dbReference type="ChEBI" id="CHEBI:60039"/>
        <dbReference type="ChEBI" id="CHEBI:78442"/>
        <dbReference type="ChEBI" id="CHEBI:78532"/>
        <dbReference type="ChEBI" id="CHEBI:456215"/>
        <dbReference type="EC" id="6.1.1.15"/>
    </reaction>
</comment>
<dbReference type="Gene3D" id="3.30.110.30">
    <property type="entry name" value="C-terminal domain of ProRS"/>
    <property type="match status" value="1"/>
</dbReference>
<dbReference type="SUPFAM" id="SSF64586">
    <property type="entry name" value="C-terminal domain of ProRS"/>
    <property type="match status" value="1"/>
</dbReference>
<evidence type="ECO:0000256" key="5">
    <source>
        <dbReference type="ARBA" id="ARBA00022917"/>
    </source>
</evidence>
<accession>W7TR23</accession>
<dbReference type="Pfam" id="PF04073">
    <property type="entry name" value="tRNA_edit"/>
    <property type="match status" value="1"/>
</dbReference>
<dbReference type="InterPro" id="IPR004499">
    <property type="entry name" value="Pro-tRNA-ligase_IIa_arc-type"/>
</dbReference>
<dbReference type="CDD" id="cd04335">
    <property type="entry name" value="PrdX_deacylase"/>
    <property type="match status" value="1"/>
</dbReference>
<dbReference type="GO" id="GO:0017101">
    <property type="term" value="C:aminoacyl-tRNA synthetase multienzyme complex"/>
    <property type="evidence" value="ECO:0007669"/>
    <property type="project" value="TreeGrafter"/>
</dbReference>
<dbReference type="PRINTS" id="PR01046">
    <property type="entry name" value="TRNASYNTHPRO"/>
</dbReference>
<comment type="caution">
    <text evidence="11">The sequence shown here is derived from an EMBL/GenBank/DDBJ whole genome shotgun (WGS) entry which is preliminary data.</text>
</comment>
<evidence type="ECO:0000313" key="12">
    <source>
        <dbReference type="Proteomes" id="UP000019335"/>
    </source>
</evidence>
<dbReference type="Gene3D" id="3.30.930.10">
    <property type="entry name" value="Bira Bifunctional Protein, Domain 2"/>
    <property type="match status" value="1"/>
</dbReference>
<reference evidence="11 12" key="1">
    <citation type="journal article" date="2014" name="Mol. Plant">
        <title>Chromosome Scale Genome Assembly and Transcriptome Profiling of Nannochloropsis gaditana in Nitrogen Depletion.</title>
        <authorList>
            <person name="Corteggiani Carpinelli E."/>
            <person name="Telatin A."/>
            <person name="Vitulo N."/>
            <person name="Forcato C."/>
            <person name="D'Angelo M."/>
            <person name="Schiavon R."/>
            <person name="Vezzi A."/>
            <person name="Giacometti G.M."/>
            <person name="Morosinotto T."/>
            <person name="Valle G."/>
        </authorList>
    </citation>
    <scope>NUCLEOTIDE SEQUENCE [LARGE SCALE GENOMIC DNA]</scope>
    <source>
        <strain evidence="11 12">B-31</strain>
    </source>
</reference>
<evidence type="ECO:0000259" key="10">
    <source>
        <dbReference type="PROSITE" id="PS50862"/>
    </source>
</evidence>
<dbReference type="CDD" id="cd00778">
    <property type="entry name" value="ProRS_core_arch_euk"/>
    <property type="match status" value="1"/>
</dbReference>
<dbReference type="FunFam" id="3.30.930.10:FF:000007">
    <property type="entry name" value="Bifunctional glutamate/proline--tRNA ligase"/>
    <property type="match status" value="1"/>
</dbReference>
<dbReference type="FunFam" id="3.90.960.10:FF:000005">
    <property type="entry name" value="Putative prolyl-tRNA synthetase"/>
    <property type="match status" value="1"/>
</dbReference>
<feature type="domain" description="Aminoacyl-transfer RNA synthetases class-II family profile" evidence="10">
    <location>
        <begin position="282"/>
        <end position="522"/>
    </location>
</feature>
<dbReference type="InterPro" id="IPR002314">
    <property type="entry name" value="aa-tRNA-synt_IIb"/>
</dbReference>
<evidence type="ECO:0000256" key="2">
    <source>
        <dbReference type="ARBA" id="ARBA00022598"/>
    </source>
</evidence>
<evidence type="ECO:0000256" key="3">
    <source>
        <dbReference type="ARBA" id="ARBA00022741"/>
    </source>
</evidence>
<dbReference type="SUPFAM" id="SSF52954">
    <property type="entry name" value="Class II aaRS ABD-related"/>
    <property type="match status" value="1"/>
</dbReference>
<keyword evidence="3" id="KW-0547">Nucleotide-binding</keyword>
<dbReference type="GO" id="GO:0005524">
    <property type="term" value="F:ATP binding"/>
    <property type="evidence" value="ECO:0007669"/>
    <property type="project" value="UniProtKB-KW"/>
</dbReference>
<dbReference type="PANTHER" id="PTHR43382">
    <property type="entry name" value="PROLYL-TRNA SYNTHETASE"/>
    <property type="match status" value="1"/>
</dbReference>
<feature type="compositionally biased region" description="Basic and acidic residues" evidence="9">
    <location>
        <begin position="211"/>
        <end position="223"/>
    </location>
</feature>